<organism evidence="2 3">
    <name type="scientific">Phyllobacterium ifriqiyense</name>
    <dbReference type="NCBI Taxonomy" id="314238"/>
    <lineage>
        <taxon>Bacteria</taxon>
        <taxon>Pseudomonadati</taxon>
        <taxon>Pseudomonadota</taxon>
        <taxon>Alphaproteobacteria</taxon>
        <taxon>Hyphomicrobiales</taxon>
        <taxon>Phyllobacteriaceae</taxon>
        <taxon>Phyllobacterium</taxon>
    </lineage>
</organism>
<reference evidence="2 3" key="1">
    <citation type="submission" date="2023-07" db="EMBL/GenBank/DDBJ databases">
        <title>Comparative genomics of wheat-associated soil bacteria to identify genetic determinants of phenazine resistance.</title>
        <authorList>
            <person name="Mouncey N."/>
        </authorList>
    </citation>
    <scope>NUCLEOTIDE SEQUENCE [LARGE SCALE GENOMIC DNA]</scope>
    <source>
        <strain evidence="2 3">W4I11</strain>
    </source>
</reference>
<protein>
    <submittedName>
        <fullName evidence="2">Uncharacterized protein</fullName>
    </submittedName>
</protein>
<proteinExistence type="predicted"/>
<sequence>MNSSPLQYETPGNLGAMIGGNNTNHARKARMQRFLRSTKMPWTIFREFAYVDRACGIRGRWFMMIVVPKRDGPLSRAKGWRWQGRLVGRPYRAS</sequence>
<gene>
    <name evidence="2" type="ORF">QFZ34_001852</name>
</gene>
<keyword evidence="3" id="KW-1185">Reference proteome</keyword>
<dbReference type="Proteomes" id="UP001237780">
    <property type="component" value="Unassembled WGS sequence"/>
</dbReference>
<evidence type="ECO:0000313" key="3">
    <source>
        <dbReference type="Proteomes" id="UP001237780"/>
    </source>
</evidence>
<dbReference type="EMBL" id="JAUSZT010000003">
    <property type="protein sequence ID" value="MDQ0996670.1"/>
    <property type="molecule type" value="Genomic_DNA"/>
</dbReference>
<accession>A0ABU0S9U3</accession>
<evidence type="ECO:0000313" key="2">
    <source>
        <dbReference type="EMBL" id="MDQ0996670.1"/>
    </source>
</evidence>
<evidence type="ECO:0000256" key="1">
    <source>
        <dbReference type="SAM" id="MobiDB-lite"/>
    </source>
</evidence>
<comment type="caution">
    <text evidence="2">The sequence shown here is derived from an EMBL/GenBank/DDBJ whole genome shotgun (WGS) entry which is preliminary data.</text>
</comment>
<name>A0ABU0S9U3_9HYPH</name>
<feature type="region of interest" description="Disordered" evidence="1">
    <location>
        <begin position="1"/>
        <end position="22"/>
    </location>
</feature>